<name>A0ABS6MRK4_9GAMM</name>
<dbReference type="EMBL" id="JAHRGL010000001">
    <property type="protein sequence ID" value="MBV2131435.1"/>
    <property type="molecule type" value="Genomic_DNA"/>
</dbReference>
<dbReference type="InterPro" id="IPR001155">
    <property type="entry name" value="OxRdtase_FMN_N"/>
</dbReference>
<evidence type="ECO:0000256" key="3">
    <source>
        <dbReference type="ARBA" id="ARBA00022643"/>
    </source>
</evidence>
<keyword evidence="5" id="KW-0560">Oxidoreductase</keyword>
<evidence type="ECO:0000256" key="5">
    <source>
        <dbReference type="ARBA" id="ARBA00023002"/>
    </source>
</evidence>
<dbReference type="Pfam" id="PF00724">
    <property type="entry name" value="Oxidored_FMN"/>
    <property type="match status" value="1"/>
</dbReference>
<dbReference type="CDD" id="cd02932">
    <property type="entry name" value="OYE_YqiM_FMN"/>
    <property type="match status" value="1"/>
</dbReference>
<feature type="domain" description="NADH:flavin oxidoreductase/NADH oxidase N-terminal" evidence="6">
    <location>
        <begin position="3"/>
        <end position="339"/>
    </location>
</feature>
<dbReference type="Proteomes" id="UP000813068">
    <property type="component" value="Unassembled WGS sequence"/>
</dbReference>
<organism evidence="7 8">
    <name type="scientific">Geopseudomonas aromaticivorans</name>
    <dbReference type="NCBI Taxonomy" id="2849492"/>
    <lineage>
        <taxon>Bacteria</taxon>
        <taxon>Pseudomonadati</taxon>
        <taxon>Pseudomonadota</taxon>
        <taxon>Gammaproteobacteria</taxon>
        <taxon>Pseudomonadales</taxon>
        <taxon>Pseudomonadaceae</taxon>
        <taxon>Geopseudomonas</taxon>
    </lineage>
</organism>
<reference evidence="7 8" key="1">
    <citation type="submission" date="2021-06" db="EMBL/GenBank/DDBJ databases">
        <title>Differences between aerobic and microaerobic xylene degrading microbial communities.</title>
        <authorList>
            <person name="Banerjee S."/>
            <person name="Tancsics A."/>
        </authorList>
    </citation>
    <scope>NUCLEOTIDE SEQUENCE [LARGE SCALE GENOMIC DNA]</scope>
    <source>
        <strain evidence="7 8">MAP12</strain>
    </source>
</reference>
<keyword evidence="2" id="KW-0285">Flavoprotein</keyword>
<comment type="caution">
    <text evidence="7">The sequence shown here is derived from an EMBL/GenBank/DDBJ whole genome shotgun (WGS) entry which is preliminary data.</text>
</comment>
<dbReference type="InterPro" id="IPR044152">
    <property type="entry name" value="YqjM-like"/>
</dbReference>
<dbReference type="RefSeq" id="WP_217679338.1">
    <property type="nucleotide sequence ID" value="NZ_JAHRGL010000001.1"/>
</dbReference>
<dbReference type="PANTHER" id="PTHR43303:SF4">
    <property type="entry name" value="NADPH DEHYDROGENASE C23G7.10C-RELATED"/>
    <property type="match status" value="1"/>
</dbReference>
<proteinExistence type="predicted"/>
<accession>A0ABS6MRK4</accession>
<evidence type="ECO:0000256" key="2">
    <source>
        <dbReference type="ARBA" id="ARBA00022630"/>
    </source>
</evidence>
<evidence type="ECO:0000256" key="1">
    <source>
        <dbReference type="ARBA" id="ARBA00001917"/>
    </source>
</evidence>
<evidence type="ECO:0000313" key="7">
    <source>
        <dbReference type="EMBL" id="MBV2131435.1"/>
    </source>
</evidence>
<evidence type="ECO:0000313" key="8">
    <source>
        <dbReference type="Proteomes" id="UP000813068"/>
    </source>
</evidence>
<evidence type="ECO:0000256" key="4">
    <source>
        <dbReference type="ARBA" id="ARBA00022857"/>
    </source>
</evidence>
<keyword evidence="4" id="KW-0521">NADP</keyword>
<evidence type="ECO:0000259" key="6">
    <source>
        <dbReference type="Pfam" id="PF00724"/>
    </source>
</evidence>
<keyword evidence="3" id="KW-0288">FMN</keyword>
<sequence length="368" mass="40487">MIQLFQPLPLRQLTLPNRIAVSPMCQYSARDGLANDWHLVHLGSRATGGAGLVIFEATGVTPEGRISPHCLGLWDDAQIEPLRRITRFIDSQGSVAGIQLAHAGRKAGTWRPWEGKAGSVPLEQGGWTPLAPSAIAFDEHHHVPQAMSREQIAALVQDFAHAAERARKAGFRVAEVHAAHGYLLHQFLSPLSNQRDDEYGGSFANRSRLLLEVVDAVRTVWPAELPLFVRLSATDWVDGGWSERETVELSAQLRERGVDLIDVSSGGLAANAQIPIGPGYQARFAERVRREAGIPTGAVGLITEPAQAEHVLRCEQADLILLARELLRDPYWPLHAAEALGHRLPWPPQYVRAAQRDTPIRELGEELD</sequence>
<protein>
    <submittedName>
        <fullName evidence="7">NADH:flavin oxidoreductase/NADH oxidase</fullName>
    </submittedName>
</protein>
<gene>
    <name evidence="7" type="ORF">KRX52_01310</name>
</gene>
<comment type="cofactor">
    <cofactor evidence="1">
        <name>FMN</name>
        <dbReference type="ChEBI" id="CHEBI:58210"/>
    </cofactor>
</comment>
<keyword evidence="8" id="KW-1185">Reference proteome</keyword>
<dbReference type="PANTHER" id="PTHR43303">
    <property type="entry name" value="NADPH DEHYDROGENASE C23G7.10C-RELATED"/>
    <property type="match status" value="1"/>
</dbReference>